<proteinExistence type="predicted"/>
<dbReference type="AlphaFoldDB" id="A0A7Y7W9I8"/>
<name>A0A7Y7W9I8_9PSED</name>
<comment type="caution">
    <text evidence="1">The sequence shown here is derived from an EMBL/GenBank/DDBJ whole genome shotgun (WGS) entry which is preliminary data.</text>
</comment>
<evidence type="ECO:0000313" key="2">
    <source>
        <dbReference type="Proteomes" id="UP000582981"/>
    </source>
</evidence>
<dbReference type="EMBL" id="JACAPU010000002">
    <property type="protein sequence ID" value="NWB45347.1"/>
    <property type="molecule type" value="Genomic_DNA"/>
</dbReference>
<gene>
    <name evidence="1" type="ORF">HX829_02480</name>
</gene>
<reference evidence="1 2" key="1">
    <citation type="submission" date="2020-04" db="EMBL/GenBank/DDBJ databases">
        <title>Molecular characterization of pseudomonads from Agaricus bisporus reveal novel blotch 2 pathogens in Western Europe.</title>
        <authorList>
            <person name="Taparia T."/>
            <person name="Krijger M."/>
            <person name="Haynes E."/>
            <person name="Elpinstone J.G."/>
            <person name="Noble R."/>
            <person name="Van Der Wolf J."/>
        </authorList>
    </citation>
    <scope>NUCLEOTIDE SEQUENCE [LARGE SCALE GENOMIC DNA]</scope>
    <source>
        <strain evidence="1 2">F1001</strain>
    </source>
</reference>
<dbReference type="Proteomes" id="UP000582981">
    <property type="component" value="Unassembled WGS sequence"/>
</dbReference>
<evidence type="ECO:0000313" key="1">
    <source>
        <dbReference type="EMBL" id="NWB45347.1"/>
    </source>
</evidence>
<dbReference type="Gene3D" id="3.40.50.980">
    <property type="match status" value="1"/>
</dbReference>
<sequence length="331" mass="37055">MSVHELKRPPVIHPPHPETVSIFTGALEQLRHWAQVSPLQSALRHKRHGQWHSWRWIDALREVERLADGLRQHGLTADSRLVVSGALEPNLLLLALAAHSIGGQVFSVAPDLSAEALGQAFWRLHPSHGFVDSRRQLLDWLAAGDSSAAPAVLIANQLPGRQPGSPRQRVLAFASLSGDNQEPRPLVLWRATSAQPQLWSEEDSQWQGGLSVVLEQWLNTGHSLAFPESRDSASRDRRELAPSGLLLSAERLQVLADEIEQRLAPAGSWRRRLCEWALAHPERLVARLLKQRVRRLLGFQRLQYIWQPATPSNVPAAFNQWRVDAPGRKSA</sequence>
<dbReference type="SUPFAM" id="SSF56801">
    <property type="entry name" value="Acetyl-CoA synthetase-like"/>
    <property type="match status" value="1"/>
</dbReference>
<accession>A0A7Y7W9I8</accession>
<protein>
    <submittedName>
        <fullName evidence="1">Acyl-CoA synthetase</fullName>
    </submittedName>
</protein>
<organism evidence="1 2">
    <name type="scientific">Pseudomonas gingeri</name>
    <dbReference type="NCBI Taxonomy" id="117681"/>
    <lineage>
        <taxon>Bacteria</taxon>
        <taxon>Pseudomonadati</taxon>
        <taxon>Pseudomonadota</taxon>
        <taxon>Gammaproteobacteria</taxon>
        <taxon>Pseudomonadales</taxon>
        <taxon>Pseudomonadaceae</taxon>
        <taxon>Pseudomonas</taxon>
    </lineage>
</organism>
<dbReference type="RefSeq" id="WP_177143220.1">
    <property type="nucleotide sequence ID" value="NZ_JACAPU010000002.1"/>
</dbReference>